<sequence length="103" mass="11093">HVVLGGPRTPHWLCPCGFIGNWASRLQCGERDNKCSSKTQWNTLTTGSVGTTSCVSHGAHTLGSQGLFKQQAQEAEDLGNTFSDFKREAAAAQQAAFIEPKTE</sequence>
<organism evidence="1 2">
    <name type="scientific">Prorocentrum cordatum</name>
    <dbReference type="NCBI Taxonomy" id="2364126"/>
    <lineage>
        <taxon>Eukaryota</taxon>
        <taxon>Sar</taxon>
        <taxon>Alveolata</taxon>
        <taxon>Dinophyceae</taxon>
        <taxon>Prorocentrales</taxon>
        <taxon>Prorocentraceae</taxon>
        <taxon>Prorocentrum</taxon>
    </lineage>
</organism>
<name>A0ABN9QID9_9DINO</name>
<evidence type="ECO:0008006" key="3">
    <source>
        <dbReference type="Google" id="ProtNLM"/>
    </source>
</evidence>
<reference evidence="1" key="1">
    <citation type="submission" date="2023-10" db="EMBL/GenBank/DDBJ databases">
        <authorList>
            <person name="Chen Y."/>
            <person name="Shah S."/>
            <person name="Dougan E. K."/>
            <person name="Thang M."/>
            <person name="Chan C."/>
        </authorList>
    </citation>
    <scope>NUCLEOTIDE SEQUENCE [LARGE SCALE GENOMIC DNA]</scope>
</reference>
<evidence type="ECO:0000313" key="2">
    <source>
        <dbReference type="Proteomes" id="UP001189429"/>
    </source>
</evidence>
<accession>A0ABN9QID9</accession>
<proteinExistence type="predicted"/>
<comment type="caution">
    <text evidence="1">The sequence shown here is derived from an EMBL/GenBank/DDBJ whole genome shotgun (WGS) entry which is preliminary data.</text>
</comment>
<dbReference type="EMBL" id="CAUYUJ010003554">
    <property type="protein sequence ID" value="CAK0805779.1"/>
    <property type="molecule type" value="Genomic_DNA"/>
</dbReference>
<feature type="non-terminal residue" evidence="1">
    <location>
        <position position="103"/>
    </location>
</feature>
<dbReference type="Proteomes" id="UP001189429">
    <property type="component" value="Unassembled WGS sequence"/>
</dbReference>
<gene>
    <name evidence="1" type="ORF">PCOR1329_LOCUS12209</name>
</gene>
<keyword evidence="2" id="KW-1185">Reference proteome</keyword>
<feature type="non-terminal residue" evidence="1">
    <location>
        <position position="1"/>
    </location>
</feature>
<evidence type="ECO:0000313" key="1">
    <source>
        <dbReference type="EMBL" id="CAK0805779.1"/>
    </source>
</evidence>
<protein>
    <recommendedName>
        <fullName evidence="3">ARFGAP2</fullName>
    </recommendedName>
</protein>